<dbReference type="PROSITE" id="PS50106">
    <property type="entry name" value="PDZ"/>
    <property type="match status" value="1"/>
</dbReference>
<organism evidence="9 10">
    <name type="scientific">Myotis myotis</name>
    <name type="common">Greater mouse-eared bat</name>
    <name type="synonym">Vespertilio myotis</name>
    <dbReference type="NCBI Taxonomy" id="51298"/>
    <lineage>
        <taxon>Eukaryota</taxon>
        <taxon>Metazoa</taxon>
        <taxon>Chordata</taxon>
        <taxon>Craniata</taxon>
        <taxon>Vertebrata</taxon>
        <taxon>Euteleostomi</taxon>
        <taxon>Mammalia</taxon>
        <taxon>Eutheria</taxon>
        <taxon>Laurasiatheria</taxon>
        <taxon>Chiroptera</taxon>
        <taxon>Yangochiroptera</taxon>
        <taxon>Vespertilionidae</taxon>
        <taxon>Myotis</taxon>
    </lineage>
</organism>
<dbReference type="PANTHER" id="PTHR10554:SF3">
    <property type="entry name" value="GAMMA-2-SYNTROPHIN"/>
    <property type="match status" value="1"/>
</dbReference>
<dbReference type="InterPro" id="IPR001478">
    <property type="entry name" value="PDZ"/>
</dbReference>
<evidence type="ECO:0000256" key="3">
    <source>
        <dbReference type="ARBA" id="ARBA00022490"/>
    </source>
</evidence>
<dbReference type="InterPro" id="IPR036034">
    <property type="entry name" value="PDZ_sf"/>
</dbReference>
<keyword evidence="3" id="KW-0963">Cytoplasm</keyword>
<dbReference type="SUPFAM" id="SSF50729">
    <property type="entry name" value="PH domain-like"/>
    <property type="match status" value="1"/>
</dbReference>
<feature type="chain" id="PRO_5029666311" description="PDZ domain-containing protein" evidence="7">
    <location>
        <begin position="21"/>
        <end position="363"/>
    </location>
</feature>
<dbReference type="GO" id="GO:0005198">
    <property type="term" value="F:structural molecule activity"/>
    <property type="evidence" value="ECO:0007669"/>
    <property type="project" value="InterPro"/>
</dbReference>
<evidence type="ECO:0000256" key="7">
    <source>
        <dbReference type="SAM" id="SignalP"/>
    </source>
</evidence>
<evidence type="ECO:0000313" key="9">
    <source>
        <dbReference type="EMBL" id="KAF6308488.1"/>
    </source>
</evidence>
<evidence type="ECO:0000256" key="2">
    <source>
        <dbReference type="ARBA" id="ARBA00010798"/>
    </source>
</evidence>
<evidence type="ECO:0000256" key="6">
    <source>
        <dbReference type="SAM" id="MobiDB-lite"/>
    </source>
</evidence>
<evidence type="ECO:0000256" key="4">
    <source>
        <dbReference type="ARBA" id="ARBA00023203"/>
    </source>
</evidence>
<feature type="region of interest" description="Disordered" evidence="6">
    <location>
        <begin position="191"/>
        <end position="234"/>
    </location>
</feature>
<dbReference type="AlphaFoldDB" id="A0A7J7U6M7"/>
<dbReference type="GO" id="GO:0003779">
    <property type="term" value="F:actin binding"/>
    <property type="evidence" value="ECO:0007669"/>
    <property type="project" value="UniProtKB-KW"/>
</dbReference>
<accession>A0A7J7U6M7</accession>
<gene>
    <name evidence="9" type="ORF">mMyoMyo1_018076</name>
</gene>
<feature type="signal peptide" evidence="7">
    <location>
        <begin position="1"/>
        <end position="20"/>
    </location>
</feature>
<keyword evidence="4" id="KW-0009">Actin-binding</keyword>
<reference evidence="9 10" key="1">
    <citation type="journal article" date="2020" name="Nature">
        <title>Six reference-quality genomes reveal evolution of bat adaptations.</title>
        <authorList>
            <person name="Jebb D."/>
            <person name="Huang Z."/>
            <person name="Pippel M."/>
            <person name="Hughes G.M."/>
            <person name="Lavrichenko K."/>
            <person name="Devanna P."/>
            <person name="Winkler S."/>
            <person name="Jermiin L.S."/>
            <person name="Skirmuntt E.C."/>
            <person name="Katzourakis A."/>
            <person name="Burkitt-Gray L."/>
            <person name="Ray D.A."/>
            <person name="Sullivan K.A.M."/>
            <person name="Roscito J.G."/>
            <person name="Kirilenko B.M."/>
            <person name="Davalos L.M."/>
            <person name="Corthals A.P."/>
            <person name="Power M.L."/>
            <person name="Jones G."/>
            <person name="Ransome R.D."/>
            <person name="Dechmann D.K.N."/>
            <person name="Locatelli A.G."/>
            <person name="Puechmaille S.J."/>
            <person name="Fedrigo O."/>
            <person name="Jarvis E.D."/>
            <person name="Hiller M."/>
            <person name="Vernes S.C."/>
            <person name="Myers E.W."/>
            <person name="Teeling E.C."/>
        </authorList>
    </citation>
    <scope>NUCLEOTIDE SEQUENCE [LARGE SCALE GENOMIC DNA]</scope>
    <source>
        <strain evidence="9">MMyoMyo1</strain>
        <tissue evidence="9">Flight muscle</tissue>
    </source>
</reference>
<evidence type="ECO:0000313" key="10">
    <source>
        <dbReference type="Proteomes" id="UP000527355"/>
    </source>
</evidence>
<dbReference type="SUPFAM" id="SSF50156">
    <property type="entry name" value="PDZ domain-like"/>
    <property type="match status" value="1"/>
</dbReference>
<dbReference type="EMBL" id="JABWUV010000014">
    <property type="protein sequence ID" value="KAF6308488.1"/>
    <property type="molecule type" value="Genomic_DNA"/>
</dbReference>
<dbReference type="GO" id="GO:0005856">
    <property type="term" value="C:cytoskeleton"/>
    <property type="evidence" value="ECO:0007669"/>
    <property type="project" value="UniProtKB-SubCell"/>
</dbReference>
<name>A0A7J7U6M7_MYOMY</name>
<dbReference type="SMART" id="SM00228">
    <property type="entry name" value="PDZ"/>
    <property type="match status" value="1"/>
</dbReference>
<dbReference type="FunFam" id="2.30.42.10:FF:000080">
    <property type="entry name" value="Syntrophin gamma 1"/>
    <property type="match status" value="1"/>
</dbReference>
<keyword evidence="7" id="KW-0732">Signal</keyword>
<dbReference type="VEuPathDB" id="HostDB:GeneID_118669328"/>
<keyword evidence="10" id="KW-1185">Reference proteome</keyword>
<dbReference type="CDD" id="cd06801">
    <property type="entry name" value="PDZ_syntrophin-like"/>
    <property type="match status" value="1"/>
</dbReference>
<dbReference type="PANTHER" id="PTHR10554">
    <property type="entry name" value="SYNTROPHIN"/>
    <property type="match status" value="1"/>
</dbReference>
<sequence>MWRRRLAAALRLSGLKFASGRLPAGQIPTPPRLLVEHENRLYLAARRGVWKCLRRPAEADRGGADTAEAGCRLCQWEQPWCKRKCRQPAPSLPMASRTVTLRRQPVGGLGLSVKGGAEHGVPVIISKIFKDQAADQTGMLFTGDSILQVNGIHVENATHEEAVHLLRNAGSEVTITVEFLREAPSFLKLPLGSPESPSGHGSGASSPLFDSGLHLNGNPSNTAPPSPSSPIANEPKYEKRWLDSWSVPLSIARISRSQAGTETLRPHAFNVLALGVRSGMLQFSTAQETTDWLSAVATNIHDLMLQRLKMANKCCSPRDQVVHMGWVNERLEDADCSPTFTPKFLALKGSSVCVFSSPPPPPP</sequence>
<dbReference type="Gene3D" id="2.30.42.10">
    <property type="match status" value="1"/>
</dbReference>
<dbReference type="Proteomes" id="UP000527355">
    <property type="component" value="Unassembled WGS sequence"/>
</dbReference>
<feature type="compositionally biased region" description="Low complexity" evidence="6">
    <location>
        <begin position="191"/>
        <end position="208"/>
    </location>
</feature>
<dbReference type="Pfam" id="PF00595">
    <property type="entry name" value="PDZ"/>
    <property type="match status" value="1"/>
</dbReference>
<comment type="caution">
    <text evidence="9">The sequence shown here is derived from an EMBL/GenBank/DDBJ whole genome shotgun (WGS) entry which is preliminary data.</text>
</comment>
<protein>
    <recommendedName>
        <fullName evidence="8">PDZ domain-containing protein</fullName>
    </recommendedName>
</protein>
<comment type="similarity">
    <text evidence="2">Belongs to the syntrophin family.</text>
</comment>
<evidence type="ECO:0000256" key="5">
    <source>
        <dbReference type="ARBA" id="ARBA00023212"/>
    </source>
</evidence>
<dbReference type="GO" id="GO:0016013">
    <property type="term" value="C:syntrophin complex"/>
    <property type="evidence" value="ECO:0007669"/>
    <property type="project" value="UniProtKB-ARBA"/>
</dbReference>
<dbReference type="InterPro" id="IPR015482">
    <property type="entry name" value="Syntrophin"/>
</dbReference>
<evidence type="ECO:0000256" key="1">
    <source>
        <dbReference type="ARBA" id="ARBA00004245"/>
    </source>
</evidence>
<keyword evidence="5" id="KW-0206">Cytoskeleton</keyword>
<proteinExistence type="inferred from homology"/>
<evidence type="ECO:0000259" key="8">
    <source>
        <dbReference type="PROSITE" id="PS50106"/>
    </source>
</evidence>
<comment type="subcellular location">
    <subcellularLocation>
        <location evidence="1">Cytoplasm</location>
        <location evidence="1">Cytoskeleton</location>
    </subcellularLocation>
</comment>
<feature type="domain" description="PDZ" evidence="8">
    <location>
        <begin position="98"/>
        <end position="181"/>
    </location>
</feature>